<dbReference type="InterPro" id="IPR003660">
    <property type="entry name" value="HAMP_dom"/>
</dbReference>
<comment type="subcellular location">
    <subcellularLocation>
        <location evidence="2">Cell membrane</location>
        <topology evidence="2">Multi-pass membrane protein</topology>
    </subcellularLocation>
</comment>
<dbReference type="SUPFAM" id="SSF158472">
    <property type="entry name" value="HAMP domain-like"/>
    <property type="match status" value="1"/>
</dbReference>
<dbReference type="Gene3D" id="3.30.450.20">
    <property type="entry name" value="PAS domain"/>
    <property type="match status" value="1"/>
</dbReference>
<keyword evidence="9 17" id="KW-0418">Kinase</keyword>
<dbReference type="PANTHER" id="PTHR43065">
    <property type="entry name" value="SENSOR HISTIDINE KINASE"/>
    <property type="match status" value="1"/>
</dbReference>
<evidence type="ECO:0000256" key="8">
    <source>
        <dbReference type="ARBA" id="ARBA00022741"/>
    </source>
</evidence>
<dbReference type="Pfam" id="PF00512">
    <property type="entry name" value="HisKA"/>
    <property type="match status" value="1"/>
</dbReference>
<evidence type="ECO:0000256" key="7">
    <source>
        <dbReference type="ARBA" id="ARBA00022692"/>
    </source>
</evidence>
<evidence type="ECO:0000259" key="16">
    <source>
        <dbReference type="PROSITE" id="PS50885"/>
    </source>
</evidence>
<keyword evidence="8" id="KW-0547">Nucleotide-binding</keyword>
<evidence type="ECO:0000256" key="6">
    <source>
        <dbReference type="ARBA" id="ARBA00022679"/>
    </source>
</evidence>
<dbReference type="InterPro" id="IPR003661">
    <property type="entry name" value="HisK_dim/P_dom"/>
</dbReference>
<dbReference type="Pfam" id="PF19312">
    <property type="entry name" value="NtrY_N"/>
    <property type="match status" value="1"/>
</dbReference>
<evidence type="ECO:0000256" key="9">
    <source>
        <dbReference type="ARBA" id="ARBA00022777"/>
    </source>
</evidence>
<dbReference type="EMBL" id="JACIDT010000006">
    <property type="protein sequence ID" value="MBB3926417.1"/>
    <property type="molecule type" value="Genomic_DNA"/>
</dbReference>
<dbReference type="SMART" id="SM00304">
    <property type="entry name" value="HAMP"/>
    <property type="match status" value="1"/>
</dbReference>
<dbReference type="InterPro" id="IPR003594">
    <property type="entry name" value="HATPase_dom"/>
</dbReference>
<accession>A0A7W6BJZ3</accession>
<evidence type="ECO:0000256" key="5">
    <source>
        <dbReference type="ARBA" id="ARBA00022553"/>
    </source>
</evidence>
<gene>
    <name evidence="17" type="ORF">GGR43_002134</name>
</gene>
<comment type="caution">
    <text evidence="17">The sequence shown here is derived from an EMBL/GenBank/DDBJ whole genome shotgun (WGS) entry which is preliminary data.</text>
</comment>
<evidence type="ECO:0000259" key="15">
    <source>
        <dbReference type="PROSITE" id="PS50109"/>
    </source>
</evidence>
<dbReference type="EC" id="2.7.13.3" evidence="3"/>
<feature type="transmembrane region" description="Helical" evidence="14">
    <location>
        <begin position="92"/>
        <end position="117"/>
    </location>
</feature>
<dbReference type="InterPro" id="IPR036097">
    <property type="entry name" value="HisK_dim/P_sf"/>
</dbReference>
<dbReference type="RefSeq" id="WP_246343519.1">
    <property type="nucleotide sequence ID" value="NZ_BSPS01000006.1"/>
</dbReference>
<evidence type="ECO:0000256" key="2">
    <source>
        <dbReference type="ARBA" id="ARBA00004651"/>
    </source>
</evidence>
<dbReference type="Proteomes" id="UP000571950">
    <property type="component" value="Unassembled WGS sequence"/>
</dbReference>
<dbReference type="Pfam" id="PF02518">
    <property type="entry name" value="HATPase_c"/>
    <property type="match status" value="1"/>
</dbReference>
<dbReference type="GO" id="GO:0005886">
    <property type="term" value="C:plasma membrane"/>
    <property type="evidence" value="ECO:0007669"/>
    <property type="project" value="UniProtKB-SubCell"/>
</dbReference>
<dbReference type="PANTHER" id="PTHR43065:SF10">
    <property type="entry name" value="PEROXIDE STRESS-ACTIVATED HISTIDINE KINASE MAK3"/>
    <property type="match status" value="1"/>
</dbReference>
<evidence type="ECO:0000256" key="4">
    <source>
        <dbReference type="ARBA" id="ARBA00022475"/>
    </source>
</evidence>
<dbReference type="PROSITE" id="PS50885">
    <property type="entry name" value="HAMP"/>
    <property type="match status" value="1"/>
</dbReference>
<dbReference type="SMART" id="SM00387">
    <property type="entry name" value="HATPase_c"/>
    <property type="match status" value="1"/>
</dbReference>
<feature type="domain" description="Histidine kinase" evidence="15">
    <location>
        <begin position="498"/>
        <end position="715"/>
    </location>
</feature>
<dbReference type="InterPro" id="IPR045671">
    <property type="entry name" value="NtrY-like_N"/>
</dbReference>
<dbReference type="Gene3D" id="1.10.287.130">
    <property type="match status" value="1"/>
</dbReference>
<dbReference type="GO" id="GO:0000155">
    <property type="term" value="F:phosphorelay sensor kinase activity"/>
    <property type="evidence" value="ECO:0007669"/>
    <property type="project" value="InterPro"/>
</dbReference>
<feature type="transmembrane region" description="Helical" evidence="14">
    <location>
        <begin position="51"/>
        <end position="71"/>
    </location>
</feature>
<name>A0A7W6BJZ3_9SPHN</name>
<evidence type="ECO:0000256" key="11">
    <source>
        <dbReference type="ARBA" id="ARBA00022989"/>
    </source>
</evidence>
<keyword evidence="13 14" id="KW-0472">Membrane</keyword>
<keyword evidence="6 17" id="KW-0808">Transferase</keyword>
<dbReference type="Gene3D" id="6.10.340.10">
    <property type="match status" value="1"/>
</dbReference>
<dbReference type="SUPFAM" id="SSF47384">
    <property type="entry name" value="Homodimeric domain of signal transducing histidine kinase"/>
    <property type="match status" value="1"/>
</dbReference>
<dbReference type="SMART" id="SM00388">
    <property type="entry name" value="HisKA"/>
    <property type="match status" value="1"/>
</dbReference>
<reference evidence="17 18" key="1">
    <citation type="submission" date="2020-08" db="EMBL/GenBank/DDBJ databases">
        <title>Genomic Encyclopedia of Type Strains, Phase IV (KMG-IV): sequencing the most valuable type-strain genomes for metagenomic binning, comparative biology and taxonomic classification.</title>
        <authorList>
            <person name="Goeker M."/>
        </authorList>
    </citation>
    <scope>NUCLEOTIDE SEQUENCE [LARGE SCALE GENOMIC DNA]</scope>
    <source>
        <strain evidence="17 18">DSM 26189</strain>
    </source>
</reference>
<evidence type="ECO:0000256" key="13">
    <source>
        <dbReference type="ARBA" id="ARBA00023136"/>
    </source>
</evidence>
<sequence>MSRTFRGWLRSERFFAGAEIFAVTALLLTGSATWFALSAQDDRTALLSPPIVALLLVANLVPAIALLVLLGRRVAMRRAARSAIGSDGQLHVRLVAIFSLVASVPMLLVVIFASLLFQYGVQFWFSDSARAMLQNAGTFARGYYEQNLREVGDETLTMASDLRDYLTQSKVSSPEFAEGYIYQVVTRKLNRSAIIEIGKDGIARTAATVDPDQRGAAQLLTKDIVTRLSQGENVFVRAEPDQIEAFALLYPDRQIYLYAARDSDAPAFSQVKRAQAVLANYDSFARQSRALQIRFNTALFVGSLALVGLAVWIALKVADRLVKPVNELVDAARRITAGDLTTRVSGPHARDEIGVLSSAFNRMTQRLEGQTSALMAANSQLENRRAFIEATLANVTAGVVAVDPQWNIRVINQSARHILTNSDGDLIDQPLREISRDLADLLDDGATADIVQIRVGNELRTLAVKIAKDQSGHVLTFDDITQQLADQRRAAWSDVARRIAHEIKNPLTPIQLAAERLQRRYGEEIRSDRSTFTRLTETIVRQVGDLRRIVDEFSSFARMPKPVFRAERLADIARHSLFLHEVAHPAIDFSFDSQLGEREIVCDRRQIGQALTNIVKNAVEAVEARVAIEPELQGRIVMTLVESDERIAIELRDNGIGLPEERERIIEPYMTTRTKGTGLGLAIVHKIVEEHGGTMSFHDNEGGGTLVRILLDPAHLARLEEKPGFGNDSKGETVSHGA</sequence>
<keyword evidence="12" id="KW-0902">Two-component regulatory system</keyword>
<dbReference type="InterPro" id="IPR005467">
    <property type="entry name" value="His_kinase_dom"/>
</dbReference>
<feature type="transmembrane region" description="Helical" evidence="14">
    <location>
        <begin position="20"/>
        <end position="39"/>
    </location>
</feature>
<evidence type="ECO:0000256" key="10">
    <source>
        <dbReference type="ARBA" id="ARBA00022840"/>
    </source>
</evidence>
<evidence type="ECO:0000313" key="18">
    <source>
        <dbReference type="Proteomes" id="UP000571950"/>
    </source>
</evidence>
<evidence type="ECO:0000256" key="12">
    <source>
        <dbReference type="ARBA" id="ARBA00023012"/>
    </source>
</evidence>
<dbReference type="CDD" id="cd06225">
    <property type="entry name" value="HAMP"/>
    <property type="match status" value="1"/>
</dbReference>
<keyword evidence="7 14" id="KW-0812">Transmembrane</keyword>
<dbReference type="AlphaFoldDB" id="A0A7W6BJZ3"/>
<keyword evidence="11 14" id="KW-1133">Transmembrane helix</keyword>
<dbReference type="GO" id="GO:0005524">
    <property type="term" value="F:ATP binding"/>
    <property type="evidence" value="ECO:0007669"/>
    <property type="project" value="UniProtKB-KW"/>
</dbReference>
<evidence type="ECO:0000256" key="1">
    <source>
        <dbReference type="ARBA" id="ARBA00000085"/>
    </source>
</evidence>
<dbReference type="InterPro" id="IPR017232">
    <property type="entry name" value="NtrY"/>
</dbReference>
<dbReference type="SUPFAM" id="SSF55785">
    <property type="entry name" value="PYP-like sensor domain (PAS domain)"/>
    <property type="match status" value="1"/>
</dbReference>
<evidence type="ECO:0000256" key="14">
    <source>
        <dbReference type="SAM" id="Phobius"/>
    </source>
</evidence>
<dbReference type="InterPro" id="IPR036890">
    <property type="entry name" value="HATPase_C_sf"/>
</dbReference>
<evidence type="ECO:0000313" key="17">
    <source>
        <dbReference type="EMBL" id="MBB3926417.1"/>
    </source>
</evidence>
<dbReference type="PROSITE" id="PS50109">
    <property type="entry name" value="HIS_KIN"/>
    <property type="match status" value="1"/>
</dbReference>
<feature type="domain" description="HAMP" evidence="16">
    <location>
        <begin position="319"/>
        <end position="372"/>
    </location>
</feature>
<proteinExistence type="predicted"/>
<comment type="catalytic activity">
    <reaction evidence="1">
        <text>ATP + protein L-histidine = ADP + protein N-phospho-L-histidine.</text>
        <dbReference type="EC" id="2.7.13.3"/>
    </reaction>
</comment>
<dbReference type="SUPFAM" id="SSF55874">
    <property type="entry name" value="ATPase domain of HSP90 chaperone/DNA topoisomerase II/histidine kinase"/>
    <property type="match status" value="1"/>
</dbReference>
<dbReference type="InterPro" id="IPR004358">
    <property type="entry name" value="Sig_transdc_His_kin-like_C"/>
</dbReference>
<keyword evidence="18" id="KW-1185">Reference proteome</keyword>
<keyword evidence="10" id="KW-0067">ATP-binding</keyword>
<organism evidence="17 18">
    <name type="scientific">Sphingobium jiangsuense</name>
    <dbReference type="NCBI Taxonomy" id="870476"/>
    <lineage>
        <taxon>Bacteria</taxon>
        <taxon>Pseudomonadati</taxon>
        <taxon>Pseudomonadota</taxon>
        <taxon>Alphaproteobacteria</taxon>
        <taxon>Sphingomonadales</taxon>
        <taxon>Sphingomonadaceae</taxon>
        <taxon>Sphingobium</taxon>
    </lineage>
</organism>
<dbReference type="InterPro" id="IPR035965">
    <property type="entry name" value="PAS-like_dom_sf"/>
</dbReference>
<dbReference type="Pfam" id="PF00672">
    <property type="entry name" value="HAMP"/>
    <property type="match status" value="1"/>
</dbReference>
<dbReference type="PIRSF" id="PIRSF037532">
    <property type="entry name" value="STHK_NtrY"/>
    <property type="match status" value="1"/>
</dbReference>
<evidence type="ECO:0000256" key="3">
    <source>
        <dbReference type="ARBA" id="ARBA00012438"/>
    </source>
</evidence>
<dbReference type="Gene3D" id="3.30.565.10">
    <property type="entry name" value="Histidine kinase-like ATPase, C-terminal domain"/>
    <property type="match status" value="1"/>
</dbReference>
<protein>
    <recommendedName>
        <fullName evidence="3">histidine kinase</fullName>
        <ecNumber evidence="3">2.7.13.3</ecNumber>
    </recommendedName>
</protein>
<dbReference type="CDD" id="cd00082">
    <property type="entry name" value="HisKA"/>
    <property type="match status" value="1"/>
</dbReference>
<keyword evidence="4" id="KW-1003">Cell membrane</keyword>
<keyword evidence="5" id="KW-0597">Phosphoprotein</keyword>
<dbReference type="PRINTS" id="PR00344">
    <property type="entry name" value="BCTRLSENSOR"/>
</dbReference>